<evidence type="ECO:0000259" key="10">
    <source>
        <dbReference type="Pfam" id="PF22379"/>
    </source>
</evidence>
<organism evidence="11 12">
    <name type="scientific">Umbelopsis ramanniana AG</name>
    <dbReference type="NCBI Taxonomy" id="1314678"/>
    <lineage>
        <taxon>Eukaryota</taxon>
        <taxon>Fungi</taxon>
        <taxon>Fungi incertae sedis</taxon>
        <taxon>Mucoromycota</taxon>
        <taxon>Mucoromycotina</taxon>
        <taxon>Umbelopsidomycetes</taxon>
        <taxon>Umbelopsidales</taxon>
        <taxon>Umbelopsidaceae</taxon>
        <taxon>Umbelopsis</taxon>
    </lineage>
</organism>
<dbReference type="AlphaFoldDB" id="A0AAD5HF87"/>
<dbReference type="GeneID" id="75913361"/>
<dbReference type="InterPro" id="IPR040184">
    <property type="entry name" value="Mcm10"/>
</dbReference>
<feature type="compositionally biased region" description="Polar residues" evidence="8">
    <location>
        <begin position="26"/>
        <end position="46"/>
    </location>
</feature>
<comment type="caution">
    <text evidence="11">The sequence shown here is derived from an EMBL/GenBank/DDBJ whole genome shotgun (WGS) entry which is preliminary data.</text>
</comment>
<reference evidence="11" key="1">
    <citation type="submission" date="2021-06" db="EMBL/GenBank/DDBJ databases">
        <authorList>
            <consortium name="DOE Joint Genome Institute"/>
            <person name="Mondo S.J."/>
            <person name="Amses K.R."/>
            <person name="Simmons D.R."/>
            <person name="Longcore J.E."/>
            <person name="Seto K."/>
            <person name="Alves G.H."/>
            <person name="Bonds A.E."/>
            <person name="Quandt C.A."/>
            <person name="Davis W.J."/>
            <person name="Chang Y."/>
            <person name="Letcher P.M."/>
            <person name="Powell M.J."/>
            <person name="Kuo A."/>
            <person name="Labutti K."/>
            <person name="Pangilinan J."/>
            <person name="Andreopoulos W."/>
            <person name="Tritt A."/>
            <person name="Riley R."/>
            <person name="Hundley H."/>
            <person name="Johnson J."/>
            <person name="Lipzen A."/>
            <person name="Barry K."/>
            <person name="Berbee M.L."/>
            <person name="Buchler N.E."/>
            <person name="Grigoriev I.V."/>
            <person name="Spatafora J.W."/>
            <person name="Stajich J.E."/>
            <person name="James T.Y."/>
        </authorList>
    </citation>
    <scope>NUCLEOTIDE SEQUENCE</scope>
    <source>
        <strain evidence="11">AG</strain>
    </source>
</reference>
<dbReference type="GO" id="GO:0003688">
    <property type="term" value="F:DNA replication origin binding"/>
    <property type="evidence" value="ECO:0007669"/>
    <property type="project" value="TreeGrafter"/>
</dbReference>
<keyword evidence="5" id="KW-0863">Zinc-finger</keyword>
<dbReference type="Pfam" id="PF22379">
    <property type="entry name" value="OB_MCM10"/>
    <property type="match status" value="1"/>
</dbReference>
<dbReference type="Gene3D" id="2.40.50.140">
    <property type="entry name" value="Nucleic acid-binding proteins"/>
    <property type="match status" value="1"/>
</dbReference>
<evidence type="ECO:0008006" key="13">
    <source>
        <dbReference type="Google" id="ProtNLM"/>
    </source>
</evidence>
<evidence type="ECO:0000256" key="6">
    <source>
        <dbReference type="ARBA" id="ARBA00022833"/>
    </source>
</evidence>
<feature type="compositionally biased region" description="Basic and acidic residues" evidence="8">
    <location>
        <begin position="1"/>
        <end position="10"/>
    </location>
</feature>
<reference evidence="11" key="2">
    <citation type="journal article" date="2022" name="Proc. Natl. Acad. Sci. U.S.A.">
        <title>Diploid-dominant life cycles characterize the early evolution of Fungi.</title>
        <authorList>
            <person name="Amses K.R."/>
            <person name="Simmons D.R."/>
            <person name="Longcore J.E."/>
            <person name="Mondo S.J."/>
            <person name="Seto K."/>
            <person name="Jeronimo G.H."/>
            <person name="Bonds A.E."/>
            <person name="Quandt C.A."/>
            <person name="Davis W.J."/>
            <person name="Chang Y."/>
            <person name="Federici B.A."/>
            <person name="Kuo A."/>
            <person name="LaButti K."/>
            <person name="Pangilinan J."/>
            <person name="Andreopoulos W."/>
            <person name="Tritt A."/>
            <person name="Riley R."/>
            <person name="Hundley H."/>
            <person name="Johnson J."/>
            <person name="Lipzen A."/>
            <person name="Barry K."/>
            <person name="Lang B.F."/>
            <person name="Cuomo C.A."/>
            <person name="Buchler N.E."/>
            <person name="Grigoriev I.V."/>
            <person name="Spatafora J.W."/>
            <person name="Stajich J.E."/>
            <person name="James T.Y."/>
        </authorList>
    </citation>
    <scope>NUCLEOTIDE SEQUENCE</scope>
    <source>
        <strain evidence="11">AG</strain>
    </source>
</reference>
<keyword evidence="12" id="KW-1185">Reference proteome</keyword>
<proteinExistence type="inferred from homology"/>
<dbReference type="PANTHER" id="PTHR13454">
    <property type="entry name" value="PROTEIN MCM10 HOMOLOG"/>
    <property type="match status" value="1"/>
</dbReference>
<dbReference type="RefSeq" id="XP_051445878.1">
    <property type="nucleotide sequence ID" value="XM_051588016.1"/>
</dbReference>
<name>A0AAD5HF87_UMBRA</name>
<evidence type="ECO:0000256" key="5">
    <source>
        <dbReference type="ARBA" id="ARBA00022771"/>
    </source>
</evidence>
<dbReference type="Pfam" id="PF09329">
    <property type="entry name" value="zf-primase"/>
    <property type="match status" value="1"/>
</dbReference>
<feature type="compositionally biased region" description="Low complexity" evidence="8">
    <location>
        <begin position="78"/>
        <end position="90"/>
    </location>
</feature>
<protein>
    <recommendedName>
        <fullName evidence="13">Zinc finger Mcm10/DnaG-type domain-containing protein</fullName>
    </recommendedName>
</protein>
<dbReference type="Proteomes" id="UP001206595">
    <property type="component" value="Unassembled WGS sequence"/>
</dbReference>
<gene>
    <name evidence="11" type="ORF">K450DRAFT_234991</name>
</gene>
<keyword evidence="6" id="KW-0862">Zinc</keyword>
<dbReference type="InterPro" id="IPR055065">
    <property type="entry name" value="OB_MCM10"/>
</dbReference>
<dbReference type="InterPro" id="IPR012340">
    <property type="entry name" value="NA-bd_OB-fold"/>
</dbReference>
<keyword evidence="7" id="KW-0539">Nucleus</keyword>
<evidence type="ECO:0000256" key="1">
    <source>
        <dbReference type="ARBA" id="ARBA00004123"/>
    </source>
</evidence>
<feature type="domain" description="Zinc finger Mcm10/DnaG-type" evidence="9">
    <location>
        <begin position="263"/>
        <end position="308"/>
    </location>
</feature>
<feature type="compositionally biased region" description="Polar residues" evidence="8">
    <location>
        <begin position="66"/>
        <end position="76"/>
    </location>
</feature>
<keyword evidence="3" id="KW-0235">DNA replication</keyword>
<dbReference type="GO" id="GO:0006270">
    <property type="term" value="P:DNA replication initiation"/>
    <property type="evidence" value="ECO:0007669"/>
    <property type="project" value="InterPro"/>
</dbReference>
<dbReference type="GO" id="GO:0008270">
    <property type="term" value="F:zinc ion binding"/>
    <property type="evidence" value="ECO:0007669"/>
    <property type="project" value="UniProtKB-KW"/>
</dbReference>
<comment type="subcellular location">
    <subcellularLocation>
        <location evidence="1">Nucleus</location>
    </subcellularLocation>
</comment>
<accession>A0AAD5HF87</accession>
<evidence type="ECO:0000256" key="4">
    <source>
        <dbReference type="ARBA" id="ARBA00022723"/>
    </source>
</evidence>
<comment type="similarity">
    <text evidence="2">Belongs to the MCM10 family.</text>
</comment>
<evidence type="ECO:0000313" key="12">
    <source>
        <dbReference type="Proteomes" id="UP001206595"/>
    </source>
</evidence>
<dbReference type="GO" id="GO:0003697">
    <property type="term" value="F:single-stranded DNA binding"/>
    <property type="evidence" value="ECO:0007669"/>
    <property type="project" value="InterPro"/>
</dbReference>
<feature type="region of interest" description="Disordered" evidence="8">
    <location>
        <begin position="1"/>
        <end position="95"/>
    </location>
</feature>
<evidence type="ECO:0000256" key="3">
    <source>
        <dbReference type="ARBA" id="ARBA00022705"/>
    </source>
</evidence>
<evidence type="ECO:0000256" key="2">
    <source>
        <dbReference type="ARBA" id="ARBA00009679"/>
    </source>
</evidence>
<dbReference type="PANTHER" id="PTHR13454:SF11">
    <property type="entry name" value="PROTEIN MCM10 HOMOLOG"/>
    <property type="match status" value="1"/>
</dbReference>
<feature type="domain" description="MCM10 OB-fold" evidence="10">
    <location>
        <begin position="111"/>
        <end position="259"/>
    </location>
</feature>
<dbReference type="InterPro" id="IPR015408">
    <property type="entry name" value="Znf_Mcm10/DnaG"/>
</dbReference>
<dbReference type="GO" id="GO:0043596">
    <property type="term" value="C:nuclear replication fork"/>
    <property type="evidence" value="ECO:0007669"/>
    <property type="project" value="TreeGrafter"/>
</dbReference>
<evidence type="ECO:0000256" key="8">
    <source>
        <dbReference type="SAM" id="MobiDB-lite"/>
    </source>
</evidence>
<evidence type="ECO:0000256" key="7">
    <source>
        <dbReference type="ARBA" id="ARBA00023242"/>
    </source>
</evidence>
<evidence type="ECO:0000313" key="11">
    <source>
        <dbReference type="EMBL" id="KAI8580874.1"/>
    </source>
</evidence>
<dbReference type="EMBL" id="MU620909">
    <property type="protein sequence ID" value="KAI8580874.1"/>
    <property type="molecule type" value="Genomic_DNA"/>
</dbReference>
<evidence type="ECO:0000259" key="9">
    <source>
        <dbReference type="Pfam" id="PF09329"/>
    </source>
</evidence>
<sequence length="392" mass="43747">MANHTQKDSGNRQSTSANDKELKYMDQSSQKLSTRLHSNNNANDAQVYSKFKDLHSKLGSLKRKGNTSNSLTQEPTGSKDSASKNKASSNPITCNPTTLETASAIIIEPMSKFRISERILKAQEVKKRLMAQTFVPIQSVEQHVAKLQQSTAAYFPTLLEQPTEMRKFDPNQLKNWATVGVLAADPLERTSAKNTKYSLLKITNLIDVQFNVLLFGKTHETWATRLRRGMIVGIQQPKILRPTETDTITGLHVDQVNNIFIIGWSKDCGECEAYLRNGSQCSTIIDRRNGIYCEDHIRNAFKRSKNSRMELVSGNITMAICSATEAQDVQGRHVYKVKDEIPAQARRAYTHSRAANDNAAYVLDGRGVVTNGKSVNDLLSANNSKENKKELA</sequence>
<keyword evidence="4" id="KW-0479">Metal-binding</keyword>